<organism evidence="10 11">
    <name type="scientific">Homoserinibacter gongjuensis</name>
    <dbReference type="NCBI Taxonomy" id="1162968"/>
    <lineage>
        <taxon>Bacteria</taxon>
        <taxon>Bacillati</taxon>
        <taxon>Actinomycetota</taxon>
        <taxon>Actinomycetes</taxon>
        <taxon>Micrococcales</taxon>
        <taxon>Microbacteriaceae</taxon>
        <taxon>Homoserinibacter</taxon>
    </lineage>
</organism>
<dbReference type="SUPFAM" id="SSF55869">
    <property type="entry name" value="DNA topoisomerase I domain"/>
    <property type="match status" value="1"/>
</dbReference>
<comment type="caution">
    <text evidence="10">The sequence shown here is derived from an EMBL/GenBank/DDBJ whole genome shotgun (WGS) entry which is preliminary data.</text>
</comment>
<accession>A0ABQ6JWQ5</accession>
<dbReference type="InterPro" id="IPR049331">
    <property type="entry name" value="Top1B_N_bact"/>
</dbReference>
<evidence type="ECO:0000259" key="9">
    <source>
        <dbReference type="Pfam" id="PF21338"/>
    </source>
</evidence>
<evidence type="ECO:0000313" key="11">
    <source>
        <dbReference type="Proteomes" id="UP001157069"/>
    </source>
</evidence>
<feature type="region of interest" description="Disordered" evidence="7">
    <location>
        <begin position="326"/>
        <end position="347"/>
    </location>
</feature>
<comment type="similarity">
    <text evidence="2">Belongs to the type IB topoisomerase family.</text>
</comment>
<dbReference type="Proteomes" id="UP001157069">
    <property type="component" value="Unassembled WGS sequence"/>
</dbReference>
<dbReference type="InterPro" id="IPR011010">
    <property type="entry name" value="DNA_brk_join_enz"/>
</dbReference>
<comment type="catalytic activity">
    <reaction evidence="1">
        <text>ATP-independent breakage of single-stranded DNA, followed by passage and rejoining.</text>
        <dbReference type="EC" id="5.6.2.1"/>
    </reaction>
</comment>
<dbReference type="Gene3D" id="1.10.132.120">
    <property type="match status" value="1"/>
</dbReference>
<evidence type="ECO:0000256" key="7">
    <source>
        <dbReference type="SAM" id="MobiDB-lite"/>
    </source>
</evidence>
<protein>
    <recommendedName>
        <fullName evidence="3">DNA topoisomerase</fullName>
        <ecNumber evidence="3">5.6.2.1</ecNumber>
    </recommendedName>
</protein>
<dbReference type="Gene3D" id="3.30.66.10">
    <property type="entry name" value="DNA topoisomerase I domain"/>
    <property type="match status" value="1"/>
</dbReference>
<dbReference type="PRINTS" id="PR00416">
    <property type="entry name" value="EUTPISMRASEI"/>
</dbReference>
<dbReference type="EMBL" id="BSVA01000001">
    <property type="protein sequence ID" value="GMA91157.1"/>
    <property type="molecule type" value="Genomic_DNA"/>
</dbReference>
<dbReference type="PROSITE" id="PS52038">
    <property type="entry name" value="TOPO_IB_2"/>
    <property type="match status" value="1"/>
</dbReference>
<evidence type="ECO:0000256" key="2">
    <source>
        <dbReference type="ARBA" id="ARBA00006645"/>
    </source>
</evidence>
<dbReference type="InterPro" id="IPR001631">
    <property type="entry name" value="TopoI"/>
</dbReference>
<gene>
    <name evidence="10" type="primary">topA_2</name>
    <name evidence="10" type="ORF">GCM10025869_16860</name>
</gene>
<keyword evidence="4" id="KW-0799">Topoisomerase</keyword>
<name>A0ABQ6JWQ5_9MICO</name>
<reference evidence="11" key="1">
    <citation type="journal article" date="2019" name="Int. J. Syst. Evol. Microbiol.">
        <title>The Global Catalogue of Microorganisms (GCM) 10K type strain sequencing project: providing services to taxonomists for standard genome sequencing and annotation.</title>
        <authorList>
            <consortium name="The Broad Institute Genomics Platform"/>
            <consortium name="The Broad Institute Genome Sequencing Center for Infectious Disease"/>
            <person name="Wu L."/>
            <person name="Ma J."/>
        </authorList>
    </citation>
    <scope>NUCLEOTIDE SEQUENCE [LARGE SCALE GENOMIC DNA]</scope>
    <source>
        <strain evidence="11">NBRC 108755</strain>
    </source>
</reference>
<dbReference type="RefSeq" id="WP_284299355.1">
    <property type="nucleotide sequence ID" value="NZ_BSVA01000001.1"/>
</dbReference>
<dbReference type="InterPro" id="IPR014711">
    <property type="entry name" value="TopoI_cat_a-hlx-sub_euk"/>
</dbReference>
<dbReference type="Pfam" id="PF21338">
    <property type="entry name" value="Top1B_N_bact"/>
    <property type="match status" value="1"/>
</dbReference>
<dbReference type="InterPro" id="IPR013500">
    <property type="entry name" value="TopoI_cat_euk"/>
</dbReference>
<dbReference type="InterPro" id="IPR035447">
    <property type="entry name" value="DNA_topo_I_N_sf"/>
</dbReference>
<dbReference type="EC" id="5.6.2.1" evidence="3"/>
<evidence type="ECO:0000313" key="10">
    <source>
        <dbReference type="EMBL" id="GMA91157.1"/>
    </source>
</evidence>
<evidence type="ECO:0000256" key="3">
    <source>
        <dbReference type="ARBA" id="ARBA00012891"/>
    </source>
</evidence>
<dbReference type="Pfam" id="PF01028">
    <property type="entry name" value="Topoisom_I"/>
    <property type="match status" value="1"/>
</dbReference>
<sequence length="347" mass="37637">MVRLKRSNPGSGGIRRVRRGRGFAYLDERGQAITDAALRERIEALVIPPAWTEVWICAYPNGHIQATGIDAAGRTQYLYHPQWREQRDRLKFDRALALAESLPAARRGVTIDLRREGLPRERVLAAAFRMLDAAHLRVGSEQYALEHGSVGLSTLLGAHARVEGGTAVRLEFPGKSGKEWASEVTDVDLAAVVAALKRRGPRARLLAWRDERGAHPLRPAEINADIRERTGGDFTAKDFRTLHGTAAAAIALARSGPKRSPSAQDRAIAAAVRHTAELLGNTPAVARSSYIDPRLLDLYRAGVTIDPARTASVESELRGCCSASPRTASAAPGTPCQPRMSAVSARM</sequence>
<keyword evidence="6" id="KW-0413">Isomerase</keyword>
<keyword evidence="11" id="KW-1185">Reference proteome</keyword>
<feature type="domain" description="DNA topoisomerase I catalytic core eukaryotic-type" evidence="8">
    <location>
        <begin position="82"/>
        <end position="287"/>
    </location>
</feature>
<evidence type="ECO:0000256" key="5">
    <source>
        <dbReference type="ARBA" id="ARBA00023125"/>
    </source>
</evidence>
<dbReference type="Gene3D" id="3.90.15.10">
    <property type="entry name" value="Topoisomerase I, Chain A, domain 3"/>
    <property type="match status" value="1"/>
</dbReference>
<evidence type="ECO:0000256" key="4">
    <source>
        <dbReference type="ARBA" id="ARBA00023029"/>
    </source>
</evidence>
<evidence type="ECO:0000259" key="8">
    <source>
        <dbReference type="Pfam" id="PF01028"/>
    </source>
</evidence>
<feature type="domain" description="DNA topoisomerase IB N-terminal" evidence="9">
    <location>
        <begin position="22"/>
        <end position="70"/>
    </location>
</feature>
<keyword evidence="5" id="KW-0238">DNA-binding</keyword>
<proteinExistence type="inferred from homology"/>
<evidence type="ECO:0000256" key="6">
    <source>
        <dbReference type="ARBA" id="ARBA00023235"/>
    </source>
</evidence>
<evidence type="ECO:0000256" key="1">
    <source>
        <dbReference type="ARBA" id="ARBA00000213"/>
    </source>
</evidence>
<dbReference type="SUPFAM" id="SSF56349">
    <property type="entry name" value="DNA breaking-rejoining enzymes"/>
    <property type="match status" value="1"/>
</dbReference>